<keyword evidence="2 7" id="KW-0963">Cytoplasm</keyword>
<comment type="caution">
    <text evidence="9">The sequence shown here is derived from an EMBL/GenBank/DDBJ whole genome shotgun (WGS) entry which is preliminary data.</text>
</comment>
<evidence type="ECO:0000256" key="4">
    <source>
        <dbReference type="ARBA" id="ARBA00023015"/>
    </source>
</evidence>
<dbReference type="GO" id="GO:0003700">
    <property type="term" value="F:DNA-binding transcription factor activity"/>
    <property type="evidence" value="ECO:0007669"/>
    <property type="project" value="UniProtKB-UniRule"/>
</dbReference>
<accession>A0A917FBF2</accession>
<keyword evidence="5 7" id="KW-0238">DNA-binding</keyword>
<dbReference type="HAMAP" id="MF_01008">
    <property type="entry name" value="MraZ"/>
    <property type="match status" value="1"/>
</dbReference>
<evidence type="ECO:0000256" key="5">
    <source>
        <dbReference type="ARBA" id="ARBA00023125"/>
    </source>
</evidence>
<feature type="domain" description="SpoVT-AbrB" evidence="8">
    <location>
        <begin position="84"/>
        <end position="127"/>
    </location>
</feature>
<dbReference type="SUPFAM" id="SSF89447">
    <property type="entry name" value="AbrB/MazE/MraZ-like"/>
    <property type="match status" value="1"/>
</dbReference>
<keyword evidence="6 7" id="KW-0804">Transcription</keyword>
<evidence type="ECO:0000256" key="3">
    <source>
        <dbReference type="ARBA" id="ARBA00022737"/>
    </source>
</evidence>
<sequence>MALFVGKHLNKIDKKGRTSVPKPFRASFETQNFRGMYAYPSFKFPAIAACDETFMTVLADSLTAETDFFSDDQDDLAAVILESASQLSFDTEGRVILPQELLEHAGITDQALFVGRGREILIWEPGAYEAHAKQAFSRAKAAKRTLKLRVSPEDLQ</sequence>
<reference evidence="9" key="2">
    <citation type="submission" date="2020-09" db="EMBL/GenBank/DDBJ databases">
        <authorList>
            <person name="Sun Q."/>
            <person name="Zhou Y."/>
        </authorList>
    </citation>
    <scope>NUCLEOTIDE SEQUENCE</scope>
    <source>
        <strain evidence="9">CGMCC 1.15254</strain>
    </source>
</reference>
<dbReference type="RefSeq" id="WP_188663375.1">
    <property type="nucleotide sequence ID" value="NZ_BMHV01000008.1"/>
</dbReference>
<dbReference type="CDD" id="cd16320">
    <property type="entry name" value="MraZ_N"/>
    <property type="match status" value="1"/>
</dbReference>
<keyword evidence="4 7" id="KW-0805">Transcription regulation</keyword>
<dbReference type="GO" id="GO:0000976">
    <property type="term" value="F:transcription cis-regulatory region binding"/>
    <property type="evidence" value="ECO:0007669"/>
    <property type="project" value="TreeGrafter"/>
</dbReference>
<dbReference type="InterPro" id="IPR037914">
    <property type="entry name" value="SpoVT-AbrB_sf"/>
</dbReference>
<keyword evidence="3" id="KW-0677">Repeat</keyword>
<dbReference type="PANTHER" id="PTHR34701">
    <property type="entry name" value="TRANSCRIPTIONAL REGULATOR MRAZ"/>
    <property type="match status" value="1"/>
</dbReference>
<dbReference type="GO" id="GO:0005737">
    <property type="term" value="C:cytoplasm"/>
    <property type="evidence" value="ECO:0007669"/>
    <property type="project" value="UniProtKB-UniRule"/>
</dbReference>
<dbReference type="PROSITE" id="PS51740">
    <property type="entry name" value="SPOVT_ABRB"/>
    <property type="match status" value="1"/>
</dbReference>
<reference evidence="9" key="1">
    <citation type="journal article" date="2014" name="Int. J. Syst. Evol. Microbiol.">
        <title>Complete genome sequence of Corynebacterium casei LMG S-19264T (=DSM 44701T), isolated from a smear-ripened cheese.</title>
        <authorList>
            <consortium name="US DOE Joint Genome Institute (JGI-PGF)"/>
            <person name="Walter F."/>
            <person name="Albersmeier A."/>
            <person name="Kalinowski J."/>
            <person name="Ruckert C."/>
        </authorList>
    </citation>
    <scope>NUCLEOTIDE SEQUENCE</scope>
    <source>
        <strain evidence="9">CGMCC 1.15254</strain>
    </source>
</reference>
<evidence type="ECO:0000259" key="8">
    <source>
        <dbReference type="PROSITE" id="PS51740"/>
    </source>
</evidence>
<dbReference type="InterPro" id="IPR020603">
    <property type="entry name" value="MraZ_dom"/>
</dbReference>
<dbReference type="Proteomes" id="UP000632498">
    <property type="component" value="Unassembled WGS sequence"/>
</dbReference>
<dbReference type="PANTHER" id="PTHR34701:SF1">
    <property type="entry name" value="TRANSCRIPTIONAL REGULATOR MRAZ"/>
    <property type="match status" value="1"/>
</dbReference>
<proteinExistence type="inferred from homology"/>
<dbReference type="CDD" id="cd16321">
    <property type="entry name" value="MraZ_C"/>
    <property type="match status" value="1"/>
</dbReference>
<protein>
    <recommendedName>
        <fullName evidence="1 7">Transcriptional regulator MraZ</fullName>
    </recommendedName>
</protein>
<evidence type="ECO:0000256" key="7">
    <source>
        <dbReference type="HAMAP-Rule" id="MF_01008"/>
    </source>
</evidence>
<dbReference type="Gene3D" id="3.40.1550.20">
    <property type="entry name" value="Transcriptional regulator MraZ domain"/>
    <property type="match status" value="1"/>
</dbReference>
<evidence type="ECO:0000256" key="1">
    <source>
        <dbReference type="ARBA" id="ARBA00013860"/>
    </source>
</evidence>
<comment type="similarity">
    <text evidence="7">Belongs to the MraZ family.</text>
</comment>
<evidence type="ECO:0000313" key="10">
    <source>
        <dbReference type="Proteomes" id="UP000632498"/>
    </source>
</evidence>
<dbReference type="GO" id="GO:2000143">
    <property type="term" value="P:negative regulation of DNA-templated transcription initiation"/>
    <property type="evidence" value="ECO:0007669"/>
    <property type="project" value="TreeGrafter"/>
</dbReference>
<dbReference type="GO" id="GO:0009295">
    <property type="term" value="C:nucleoid"/>
    <property type="evidence" value="ECO:0007669"/>
    <property type="project" value="UniProtKB-SubCell"/>
</dbReference>
<comment type="subunit">
    <text evidence="7">Forms oligomers.</text>
</comment>
<dbReference type="Pfam" id="PF02381">
    <property type="entry name" value="MraZ"/>
    <property type="match status" value="1"/>
</dbReference>
<dbReference type="InterPro" id="IPR007159">
    <property type="entry name" value="SpoVT-AbrB_dom"/>
</dbReference>
<evidence type="ECO:0000256" key="2">
    <source>
        <dbReference type="ARBA" id="ARBA00022490"/>
    </source>
</evidence>
<evidence type="ECO:0000256" key="6">
    <source>
        <dbReference type="ARBA" id="ARBA00023163"/>
    </source>
</evidence>
<organism evidence="9 10">
    <name type="scientific">Terasakiella brassicae</name>
    <dbReference type="NCBI Taxonomy" id="1634917"/>
    <lineage>
        <taxon>Bacteria</taxon>
        <taxon>Pseudomonadati</taxon>
        <taxon>Pseudomonadota</taxon>
        <taxon>Alphaproteobacteria</taxon>
        <taxon>Rhodospirillales</taxon>
        <taxon>Terasakiellaceae</taxon>
        <taxon>Terasakiella</taxon>
    </lineage>
</organism>
<dbReference type="EMBL" id="BMHV01000008">
    <property type="protein sequence ID" value="GGF61937.1"/>
    <property type="molecule type" value="Genomic_DNA"/>
</dbReference>
<dbReference type="InterPro" id="IPR035644">
    <property type="entry name" value="MraZ_C"/>
</dbReference>
<comment type="subcellular location">
    <subcellularLocation>
        <location evidence="7">Cytoplasm</location>
        <location evidence="7">Nucleoid</location>
    </subcellularLocation>
</comment>
<keyword evidence="10" id="KW-1185">Reference proteome</keyword>
<gene>
    <name evidence="7 9" type="primary">mraZ</name>
    <name evidence="9" type="ORF">GCM10011332_14780</name>
</gene>
<dbReference type="InterPro" id="IPR035642">
    <property type="entry name" value="MraZ_N"/>
</dbReference>
<name>A0A917FBF2_9PROT</name>
<evidence type="ECO:0000313" key="9">
    <source>
        <dbReference type="EMBL" id="GGF61937.1"/>
    </source>
</evidence>
<dbReference type="InterPro" id="IPR038619">
    <property type="entry name" value="MraZ_sf"/>
</dbReference>
<dbReference type="AlphaFoldDB" id="A0A917FBF2"/>
<dbReference type="InterPro" id="IPR003444">
    <property type="entry name" value="MraZ"/>
</dbReference>